<dbReference type="GO" id="GO:0042147">
    <property type="term" value="P:retrograde transport, endosome to Golgi"/>
    <property type="evidence" value="ECO:0007669"/>
    <property type="project" value="InterPro"/>
</dbReference>
<keyword evidence="3" id="KW-1185">Reference proteome</keyword>
<dbReference type="PANTHER" id="PTHR12820:SF0">
    <property type="entry name" value="VACUOLAR PROTEIN SORTING-ASSOCIATED PROTEIN 53 HOMOLOG"/>
    <property type="match status" value="1"/>
</dbReference>
<reference evidence="2" key="1">
    <citation type="submission" date="2016-10" db="EMBL/GenBank/DDBJ databases">
        <authorList>
            <person name="Benchimol M."/>
            <person name="Almeida L.G."/>
            <person name="Vasconcelos A.T."/>
            <person name="Perreira-Neves A."/>
            <person name="Rosa I.A."/>
            <person name="Tasca T."/>
            <person name="Bogo M.R."/>
            <person name="de Souza W."/>
        </authorList>
    </citation>
    <scope>NUCLEOTIDE SEQUENCE [LARGE SCALE GENOMIC DNA]</scope>
    <source>
        <strain evidence="2">K</strain>
    </source>
</reference>
<name>A0A1J4L678_9EUKA</name>
<dbReference type="PANTHER" id="PTHR12820">
    <property type="entry name" value="VACUOLAR SORTING PROTEIN 53"/>
    <property type="match status" value="1"/>
</dbReference>
<dbReference type="Pfam" id="PF04100">
    <property type="entry name" value="Vps53_N"/>
    <property type="match status" value="1"/>
</dbReference>
<dbReference type="InterPro" id="IPR007234">
    <property type="entry name" value="Vps53_N"/>
</dbReference>
<evidence type="ECO:0000313" key="2">
    <source>
        <dbReference type="EMBL" id="OHT17454.1"/>
    </source>
</evidence>
<sequence length="717" mass="82659">MSVNDVDKIDTLLANPKFDAISFVNELLPNEQSLENLEDCIKKLKLRSTRINSSIREAVRSYSVLGDRSEIILAQTQNSIVDLTKRIADIHDQATDTETIVSRFCEDIKPLDNAKRSLQTSIAALNRLLMIPKSIETLQASIERNDYHQCASDILALSSLFEYFQKYSKMDQIKPFYNQFYDLKRSLRNRINTELDSKLFRGSADESNIPICEAIDAFQDDFRFSTIELFCDKFLGPYDEAYRDSKLKDIKARFQWFKQRIDFFNKQYQKGFPKEWRMQYHITTSFCAKTTNHLLNVLNVTPNVKEYLFAFEYTVKFEQKMADAFATEDTVYINKDEPMPEFESTPEGIKEKYKYIFDRDNHVGRKIKVPANEFIGMIAGAFAPHMDLYLQAERESLDKVISTAGQKLSEELDNQNHILNSSTALIMAMKKTIDKCAGFNLAQSLLDLFLIIKELIIKYVTTLTRILPSRPRKDEHFHLICSIANTSSQLLTVISSLSAKVKDLVSDDTKPAINVEDARDSISGELKKQLVYLSDVIVKECEQPLIQVGNNQWREDDELDNTKLPQKLTQVVDDRFVLLDEWLFPDNFNRIRTTFVSRVVQVVHDSLFRTKNAEAQAARIIQSIKELKQLLIDCTKADSKMAKKRVDTEFAQIETELTVLCCPNVAMTGTYVTKARTPTKDHFVSILKLRGCTPEEITNYSQEYDQIYREMQAEENP</sequence>
<evidence type="ECO:0000259" key="1">
    <source>
        <dbReference type="Pfam" id="PF04100"/>
    </source>
</evidence>
<dbReference type="Proteomes" id="UP000179807">
    <property type="component" value="Unassembled WGS sequence"/>
</dbReference>
<dbReference type="OrthoDB" id="10261632at2759"/>
<accession>A0A1J4L678</accession>
<evidence type="ECO:0000313" key="3">
    <source>
        <dbReference type="Proteomes" id="UP000179807"/>
    </source>
</evidence>
<dbReference type="GO" id="GO:0000938">
    <property type="term" value="C:GARP complex"/>
    <property type="evidence" value="ECO:0007669"/>
    <property type="project" value="InterPro"/>
</dbReference>
<dbReference type="InterPro" id="IPR039766">
    <property type="entry name" value="Vps53"/>
</dbReference>
<dbReference type="RefSeq" id="XP_068370590.1">
    <property type="nucleotide sequence ID" value="XM_068490699.1"/>
</dbReference>
<proteinExistence type="predicted"/>
<organism evidence="2 3">
    <name type="scientific">Tritrichomonas foetus</name>
    <dbReference type="NCBI Taxonomy" id="1144522"/>
    <lineage>
        <taxon>Eukaryota</taxon>
        <taxon>Metamonada</taxon>
        <taxon>Parabasalia</taxon>
        <taxon>Tritrichomonadida</taxon>
        <taxon>Tritrichomonadidae</taxon>
        <taxon>Tritrichomonas</taxon>
    </lineage>
</organism>
<gene>
    <name evidence="2" type="ORF">TRFO_02462</name>
</gene>
<dbReference type="GeneID" id="94825403"/>
<dbReference type="VEuPathDB" id="TrichDB:TRFO_02462"/>
<comment type="caution">
    <text evidence="2">The sequence shown here is derived from an EMBL/GenBank/DDBJ whole genome shotgun (WGS) entry which is preliminary data.</text>
</comment>
<dbReference type="GO" id="GO:0005829">
    <property type="term" value="C:cytosol"/>
    <property type="evidence" value="ECO:0007669"/>
    <property type="project" value="GOC"/>
</dbReference>
<feature type="domain" description="Vps53 N-terminal" evidence="1">
    <location>
        <begin position="17"/>
        <end position="403"/>
    </location>
</feature>
<protein>
    <recommendedName>
        <fullName evidence="1">Vps53 N-terminal domain-containing protein</fullName>
    </recommendedName>
</protein>
<dbReference type="EMBL" id="MLAK01000002">
    <property type="protein sequence ID" value="OHT17454.1"/>
    <property type="molecule type" value="Genomic_DNA"/>
</dbReference>
<dbReference type="AlphaFoldDB" id="A0A1J4L678"/>